<accession>A0ABQ4T6G3</accession>
<gene>
    <name evidence="2" type="ORF">LKMONMHP_2128</name>
</gene>
<dbReference type="EMBL" id="BPQV01000005">
    <property type="protein sequence ID" value="GJE27270.1"/>
    <property type="molecule type" value="Genomic_DNA"/>
</dbReference>
<organism evidence="2 3">
    <name type="scientific">Methylobacterium organophilum</name>
    <dbReference type="NCBI Taxonomy" id="410"/>
    <lineage>
        <taxon>Bacteria</taxon>
        <taxon>Pseudomonadati</taxon>
        <taxon>Pseudomonadota</taxon>
        <taxon>Alphaproteobacteria</taxon>
        <taxon>Hyphomicrobiales</taxon>
        <taxon>Methylobacteriaceae</taxon>
        <taxon>Methylobacterium</taxon>
    </lineage>
</organism>
<proteinExistence type="predicted"/>
<sequence length="96" mass="10384">MSATNSNDKLVRMANQIAAFFRSYPEDEAVAGIHKHIVAFWTPKMRRDLAGYADAAGDRLDALVHKALTEESTSESPIRPATRNPQLVGEGASDAG</sequence>
<protein>
    <recommendedName>
        <fullName evidence="4">Peptidase</fullName>
    </recommendedName>
</protein>
<reference evidence="2" key="2">
    <citation type="submission" date="2021-08" db="EMBL/GenBank/DDBJ databases">
        <authorList>
            <person name="Tani A."/>
            <person name="Ola A."/>
            <person name="Ogura Y."/>
            <person name="Katsura K."/>
            <person name="Hayashi T."/>
        </authorList>
    </citation>
    <scope>NUCLEOTIDE SEQUENCE</scope>
    <source>
        <strain evidence="2">NBRC 15689</strain>
    </source>
</reference>
<evidence type="ECO:0000256" key="1">
    <source>
        <dbReference type="SAM" id="MobiDB-lite"/>
    </source>
</evidence>
<dbReference type="Proteomes" id="UP001055156">
    <property type="component" value="Unassembled WGS sequence"/>
</dbReference>
<evidence type="ECO:0000313" key="2">
    <source>
        <dbReference type="EMBL" id="GJE27270.1"/>
    </source>
</evidence>
<name>A0ABQ4T6G3_METOR</name>
<dbReference type="Pfam" id="PF11390">
    <property type="entry name" value="FdsD"/>
    <property type="match status" value="1"/>
</dbReference>
<dbReference type="RefSeq" id="WP_238311250.1">
    <property type="nucleotide sequence ID" value="NZ_BPQV01000005.1"/>
</dbReference>
<dbReference type="InterPro" id="IPR021074">
    <property type="entry name" value="Formate_DH_dsu"/>
</dbReference>
<evidence type="ECO:0000313" key="3">
    <source>
        <dbReference type="Proteomes" id="UP001055156"/>
    </source>
</evidence>
<reference evidence="2" key="1">
    <citation type="journal article" date="2021" name="Front. Microbiol.">
        <title>Comprehensive Comparative Genomics and Phenotyping of Methylobacterium Species.</title>
        <authorList>
            <person name="Alessa O."/>
            <person name="Ogura Y."/>
            <person name="Fujitani Y."/>
            <person name="Takami H."/>
            <person name="Hayashi T."/>
            <person name="Sahin N."/>
            <person name="Tani A."/>
        </authorList>
    </citation>
    <scope>NUCLEOTIDE SEQUENCE</scope>
    <source>
        <strain evidence="2">NBRC 15689</strain>
    </source>
</reference>
<comment type="caution">
    <text evidence="2">The sequence shown here is derived from an EMBL/GenBank/DDBJ whole genome shotgun (WGS) entry which is preliminary data.</text>
</comment>
<feature type="region of interest" description="Disordered" evidence="1">
    <location>
        <begin position="69"/>
        <end position="96"/>
    </location>
</feature>
<evidence type="ECO:0008006" key="4">
    <source>
        <dbReference type="Google" id="ProtNLM"/>
    </source>
</evidence>
<keyword evidence="3" id="KW-1185">Reference proteome</keyword>